<name>A0ACB9QNP3_9MYRT</name>
<comment type="caution">
    <text evidence="1">The sequence shown here is derived from an EMBL/GenBank/DDBJ whole genome shotgun (WGS) entry which is preliminary data.</text>
</comment>
<gene>
    <name evidence="1" type="ORF">MLD38_016866</name>
</gene>
<protein>
    <submittedName>
        <fullName evidence="1">Uncharacterized protein</fullName>
    </submittedName>
</protein>
<dbReference type="EMBL" id="CM042884">
    <property type="protein sequence ID" value="KAI4368293.1"/>
    <property type="molecule type" value="Genomic_DNA"/>
</dbReference>
<reference evidence="2" key="1">
    <citation type="journal article" date="2023" name="Front. Plant Sci.">
        <title>Chromosomal-level genome assembly of Melastoma candidum provides insights into trichome evolution.</title>
        <authorList>
            <person name="Zhong Y."/>
            <person name="Wu W."/>
            <person name="Sun C."/>
            <person name="Zou P."/>
            <person name="Liu Y."/>
            <person name="Dai S."/>
            <person name="Zhou R."/>
        </authorList>
    </citation>
    <scope>NUCLEOTIDE SEQUENCE [LARGE SCALE GENOMIC DNA]</scope>
</reference>
<accession>A0ACB9QNP3</accession>
<sequence>MNAGNFQQDMHKNAMMHFSDFVIEIYERASTVFLATNMAGTLLQTNGLHVNRRNTTAHHQHPDHHHQAPPSSSTLNPHLGSVCYYAGVEAVPGRCSKMPVKEFEVCYGI</sequence>
<organism evidence="1 2">
    <name type="scientific">Melastoma candidum</name>
    <dbReference type="NCBI Taxonomy" id="119954"/>
    <lineage>
        <taxon>Eukaryota</taxon>
        <taxon>Viridiplantae</taxon>
        <taxon>Streptophyta</taxon>
        <taxon>Embryophyta</taxon>
        <taxon>Tracheophyta</taxon>
        <taxon>Spermatophyta</taxon>
        <taxon>Magnoliopsida</taxon>
        <taxon>eudicotyledons</taxon>
        <taxon>Gunneridae</taxon>
        <taxon>Pentapetalae</taxon>
        <taxon>rosids</taxon>
        <taxon>malvids</taxon>
        <taxon>Myrtales</taxon>
        <taxon>Melastomataceae</taxon>
        <taxon>Melastomatoideae</taxon>
        <taxon>Melastomateae</taxon>
        <taxon>Melastoma</taxon>
    </lineage>
</organism>
<keyword evidence="2" id="KW-1185">Reference proteome</keyword>
<evidence type="ECO:0000313" key="2">
    <source>
        <dbReference type="Proteomes" id="UP001057402"/>
    </source>
</evidence>
<proteinExistence type="predicted"/>
<evidence type="ECO:0000313" key="1">
    <source>
        <dbReference type="EMBL" id="KAI4368293.1"/>
    </source>
</evidence>
<dbReference type="Proteomes" id="UP001057402">
    <property type="component" value="Chromosome 5"/>
</dbReference>